<dbReference type="AlphaFoldDB" id="A0A191ZWF6"/>
<dbReference type="RefSeq" id="WP_064803509.1">
    <property type="nucleotide sequence ID" value="NZ_CP016022.1"/>
</dbReference>
<organism evidence="1 2">
    <name type="scientific">Ralstonia insidiosa</name>
    <dbReference type="NCBI Taxonomy" id="190721"/>
    <lineage>
        <taxon>Bacteria</taxon>
        <taxon>Pseudomonadati</taxon>
        <taxon>Pseudomonadota</taxon>
        <taxon>Betaproteobacteria</taxon>
        <taxon>Burkholderiales</taxon>
        <taxon>Burkholderiaceae</taxon>
        <taxon>Ralstonia</taxon>
    </lineage>
</organism>
<dbReference type="Proteomes" id="UP000078572">
    <property type="component" value="Chromosome 1"/>
</dbReference>
<sequence>MTQQSLAERVHATESQAKEALAVNDWTKYDGERVTGSNSSPVYLVLHGQLRWIPNPATYTNLFASWDGIIVSDYLVDNIPRGLALTNGAVLAKGSSAATYLVTNGQKLWIPNPETFNKFAFNSNKVVTVPDVVIDFIPTGPNVG</sequence>
<evidence type="ECO:0000313" key="1">
    <source>
        <dbReference type="EMBL" id="ANJ72500.1"/>
    </source>
</evidence>
<accession>A0A191ZWF6</accession>
<evidence type="ECO:0000313" key="2">
    <source>
        <dbReference type="Proteomes" id="UP000078572"/>
    </source>
</evidence>
<keyword evidence="2" id="KW-1185">Reference proteome</keyword>
<reference evidence="2" key="1">
    <citation type="submission" date="2016-06" db="EMBL/GenBank/DDBJ databases">
        <authorList>
            <person name="Xu Y."/>
            <person name="Nagy A."/>
            <person name="Yan X."/>
            <person name="Kim S.W."/>
            <person name="Haley B."/>
            <person name="Liu N.T."/>
            <person name="Nou X."/>
        </authorList>
    </citation>
    <scope>NUCLEOTIDE SEQUENCE [LARGE SCALE GENOMIC DNA]</scope>
    <source>
        <strain evidence="2">ATCC 49129</strain>
    </source>
</reference>
<gene>
    <name evidence="1" type="ORF">A9Y76_08470</name>
</gene>
<dbReference type="EMBL" id="CP016022">
    <property type="protein sequence ID" value="ANJ72500.1"/>
    <property type="molecule type" value="Genomic_DNA"/>
</dbReference>
<protein>
    <submittedName>
        <fullName evidence="1">Uncharacterized protein</fullName>
    </submittedName>
</protein>
<dbReference type="OrthoDB" id="2473949at2"/>
<dbReference type="GeneID" id="61526049"/>
<proteinExistence type="predicted"/>
<name>A0A191ZWF6_9RALS</name>